<evidence type="ECO:0000313" key="2">
    <source>
        <dbReference type="EMBL" id="MCP2178122.1"/>
    </source>
</evidence>
<keyword evidence="3" id="KW-1185">Reference proteome</keyword>
<name>A0ABT1HJL6_9NOCA</name>
<proteinExistence type="predicted"/>
<comment type="caution">
    <text evidence="2">The sequence shown here is derived from an EMBL/GenBank/DDBJ whole genome shotgun (WGS) entry which is preliminary data.</text>
</comment>
<feature type="coiled-coil region" evidence="1">
    <location>
        <begin position="143"/>
        <end position="177"/>
    </location>
</feature>
<evidence type="ECO:0000313" key="3">
    <source>
        <dbReference type="Proteomes" id="UP001206895"/>
    </source>
</evidence>
<sequence>MTISVVLDGDSIPIDRDVFVELLENSVASDYVAYQNALAKGSIEFKTLVRLARKGEIPYSLFFGPVAVVRAQIRANTGKLLEGISKATFSVNSRGTVELHRIELIVKDLLRKQATLKKYDDTLTHNTIVGMIGKPGTTVEQDAQALMRAIKLTRSDLQSARNKEAALNLLIDRLESSQILVSRSVRNYMPQQLKANFSGMAIKDKKVPYIFLASELGQEELYGRQVFTLTLLTVLIARNIFAPVTYQTQSGGAAPGREYEIVEQLLMPVEEIITLPLGSLDDIVAAADHFKVTPSALAVRAMHLKLVDVETSSAYLTELNRRHASRPKSQARNPLPAKAVRKYAGRELVSRMFDALDAGRLSERQFCKSVCLNKLKPTQLADLRAVVG</sequence>
<reference evidence="2 3" key="1">
    <citation type="submission" date="2022-06" db="EMBL/GenBank/DDBJ databases">
        <title>Genomic Encyclopedia of Archaeal and Bacterial Type Strains, Phase II (KMG-II): from individual species to whole genera.</title>
        <authorList>
            <person name="Goeker M."/>
        </authorList>
    </citation>
    <scope>NUCLEOTIDE SEQUENCE [LARGE SCALE GENOMIC DNA]</scope>
    <source>
        <strain evidence="2 3">DSM 44693</strain>
    </source>
</reference>
<organism evidence="2 3">
    <name type="scientific">Williamsia maris</name>
    <dbReference type="NCBI Taxonomy" id="72806"/>
    <lineage>
        <taxon>Bacteria</taxon>
        <taxon>Bacillati</taxon>
        <taxon>Actinomycetota</taxon>
        <taxon>Actinomycetes</taxon>
        <taxon>Mycobacteriales</taxon>
        <taxon>Nocardiaceae</taxon>
        <taxon>Williamsia</taxon>
    </lineage>
</organism>
<dbReference type="Proteomes" id="UP001206895">
    <property type="component" value="Unassembled WGS sequence"/>
</dbReference>
<keyword evidence="1" id="KW-0175">Coiled coil</keyword>
<gene>
    <name evidence="2" type="ORF">LX13_003963</name>
</gene>
<evidence type="ECO:0000256" key="1">
    <source>
        <dbReference type="SAM" id="Coils"/>
    </source>
</evidence>
<dbReference type="RefSeq" id="WP_253663076.1">
    <property type="nucleotide sequence ID" value="NZ_BAAAJQ010000003.1"/>
</dbReference>
<accession>A0ABT1HJL6</accession>
<protein>
    <submittedName>
        <fullName evidence="2">Uncharacterized protein</fullName>
    </submittedName>
</protein>
<dbReference type="EMBL" id="JAMTCJ010000004">
    <property type="protein sequence ID" value="MCP2178122.1"/>
    <property type="molecule type" value="Genomic_DNA"/>
</dbReference>